<dbReference type="InterPro" id="IPR025669">
    <property type="entry name" value="AAA_dom"/>
</dbReference>
<dbReference type="Gene3D" id="3.40.50.300">
    <property type="entry name" value="P-loop containing nucleotide triphosphate hydrolases"/>
    <property type="match status" value="1"/>
</dbReference>
<gene>
    <name evidence="2" type="ORF">HNP25_002151</name>
</gene>
<dbReference type="PANTHER" id="PTHR13696:SF99">
    <property type="entry name" value="COBYRINIC ACID AC-DIAMIDE SYNTHASE"/>
    <property type="match status" value="1"/>
</dbReference>
<dbReference type="InterPro" id="IPR050678">
    <property type="entry name" value="DNA_Partitioning_ATPase"/>
</dbReference>
<accession>A0A841ER46</accession>
<keyword evidence="3" id="KW-1185">Reference proteome</keyword>
<dbReference type="InterPro" id="IPR027417">
    <property type="entry name" value="P-loop_NTPase"/>
</dbReference>
<dbReference type="SUPFAM" id="SSF52540">
    <property type="entry name" value="P-loop containing nucleoside triphosphate hydrolases"/>
    <property type="match status" value="1"/>
</dbReference>
<dbReference type="FunFam" id="3.40.50.300:FF:000285">
    <property type="entry name" value="Sporulation initiation inhibitor Soj"/>
    <property type="match status" value="1"/>
</dbReference>
<dbReference type="AlphaFoldDB" id="A0A841ER46"/>
<evidence type="ECO:0000313" key="3">
    <source>
        <dbReference type="Proteomes" id="UP000524404"/>
    </source>
</evidence>
<dbReference type="PANTHER" id="PTHR13696">
    <property type="entry name" value="P-LOOP CONTAINING NUCLEOSIDE TRIPHOSPHATE HYDROLASE"/>
    <property type="match status" value="1"/>
</dbReference>
<dbReference type="EMBL" id="JACHKT010000013">
    <property type="protein sequence ID" value="MBB6003493.1"/>
    <property type="molecule type" value="Genomic_DNA"/>
</dbReference>
<dbReference type="Proteomes" id="UP000524404">
    <property type="component" value="Unassembled WGS sequence"/>
</dbReference>
<comment type="caution">
    <text evidence="2">The sequence shown here is derived from an EMBL/GenBank/DDBJ whole genome shotgun (WGS) entry which is preliminary data.</text>
</comment>
<name>A0A841ER46_9BACT</name>
<dbReference type="Pfam" id="PF13614">
    <property type="entry name" value="AAA_31"/>
    <property type="match status" value="1"/>
</dbReference>
<dbReference type="RefSeq" id="WP_184133997.1">
    <property type="nucleotide sequence ID" value="NZ_JACHKT010000013.1"/>
</dbReference>
<proteinExistence type="predicted"/>
<evidence type="ECO:0000259" key="1">
    <source>
        <dbReference type="Pfam" id="PF13614"/>
    </source>
</evidence>
<dbReference type="CDD" id="cd02042">
    <property type="entry name" value="ParAB_family"/>
    <property type="match status" value="1"/>
</dbReference>
<protein>
    <submittedName>
        <fullName evidence="2">Chromosome partitioning protein</fullName>
    </submittedName>
</protein>
<evidence type="ECO:0000313" key="2">
    <source>
        <dbReference type="EMBL" id="MBB6003493.1"/>
    </source>
</evidence>
<sequence>MLTQENALKFFRHNPALSIAGIEKEASLPSGTLRQAVAGNRKLNENHLVALEGVLMKYGYSKDLYQKARVVSVVNHKGGVGKTTTVSCLGEALANKGFRVLMIDLDPQGNLSQILGIENPEVQVADSLINDAEFPVVQIQENLFLSPSDIDLAKAEYELILLTGGDLRLKNRIIPLLSEFDYVLIDCPPSLGKLTVSAMYASDACLVTMLPEMAAMKGVNTLLDKVHDVKKNLNPMLDIDGLVFTMVKKNSVHDNIKEAIRANLPIRIFKTEIKHLVDFQKAQVMLNTISKFSGASEAAKLYADFCNEYIEYLQLVK</sequence>
<feature type="domain" description="AAA" evidence="1">
    <location>
        <begin position="69"/>
        <end position="239"/>
    </location>
</feature>
<organism evidence="2 3">
    <name type="scientific">Arcicella rosea</name>
    <dbReference type="NCBI Taxonomy" id="502909"/>
    <lineage>
        <taxon>Bacteria</taxon>
        <taxon>Pseudomonadati</taxon>
        <taxon>Bacteroidota</taxon>
        <taxon>Cytophagia</taxon>
        <taxon>Cytophagales</taxon>
        <taxon>Flectobacillaceae</taxon>
        <taxon>Arcicella</taxon>
    </lineage>
</organism>
<reference evidence="2 3" key="1">
    <citation type="submission" date="2020-08" db="EMBL/GenBank/DDBJ databases">
        <title>Functional genomics of gut bacteria from endangered species of beetles.</title>
        <authorList>
            <person name="Carlos-Shanley C."/>
        </authorList>
    </citation>
    <scope>NUCLEOTIDE SEQUENCE [LARGE SCALE GENOMIC DNA]</scope>
    <source>
        <strain evidence="2 3">S00070</strain>
    </source>
</reference>